<feature type="domain" description="C2H2-type" evidence="11">
    <location>
        <begin position="1394"/>
        <end position="1421"/>
    </location>
</feature>
<feature type="domain" description="C2H2-type" evidence="11">
    <location>
        <begin position="573"/>
        <end position="600"/>
    </location>
</feature>
<feature type="domain" description="C2H2-type" evidence="11">
    <location>
        <begin position="1956"/>
        <end position="1983"/>
    </location>
</feature>
<feature type="domain" description="C2H2-type" evidence="11">
    <location>
        <begin position="813"/>
        <end position="835"/>
    </location>
</feature>
<dbReference type="SMART" id="SM00355">
    <property type="entry name" value="ZnF_C2H2"/>
    <property type="match status" value="41"/>
</dbReference>
<feature type="domain" description="C2H2-type" evidence="11">
    <location>
        <begin position="1422"/>
        <end position="1449"/>
    </location>
</feature>
<keyword evidence="3" id="KW-0677">Repeat</keyword>
<gene>
    <name evidence="13" type="ORF">V9T40_006049</name>
</gene>
<dbReference type="GO" id="GO:0043565">
    <property type="term" value="F:sequence-specific DNA binding"/>
    <property type="evidence" value="ECO:0007669"/>
    <property type="project" value="UniProtKB-ARBA"/>
</dbReference>
<feature type="region of interest" description="Disordered" evidence="10">
    <location>
        <begin position="1337"/>
        <end position="1358"/>
    </location>
</feature>
<sequence>MHRASEPSHPPPFAEDSECMDSNLDSMLIENELIVPVSLEFRNDLSPEDFEQLCRLCGNSNPQLMPIFSDDGNEHNLPDKIREHLPIIQVSRNDVLPLSICYQCASTLISWHELYYACKDADQRLKEICSQFKLEKLEPEENLMEIHDNVDSNDPGDSAEIPARSNTFSKPEVIVPDTVSEVTTHATADLRKATESIVCSKSTELPLAVDNVKNSLIPETRNKSPEKASKAVFVTPDTEVRWSLPDSPPSPSAEAANTLLSVAGEIDPLSPADLNAVLSVVLPHPRTDPSGRYQCNKCNRRFSSRAYLNMHYNEGRIVFANPATFHELYDLMRSHPLVPPDRVNQSSPFECALCDQRFDSKLDVRAHIYCYHPSLHKFRCDFCSASFITECELAEHRVDHSAERQLICLTCGGRRTTGSLPYEINRSRIAYEMCGCKGSREHLRVVLAPKTVQRTSVRRRPAAEVQTERERKARELEERKRQRQEALDALGTVCQECGKEFSTRLSLKRHHRLHKNPTECEFCGKRYGRAYMKNHLLIHAQEKTYVCQKCGKGFAQLSSLRSHQLLEENVRKFVCNVCGMRFVLSSRFHSHMKTHLEELPFKCEDCGRGYGYIWQLRQHRVRHSDERPYACEKCGRAYKTMKHLRQHFVVHTRETSVKAELMPDEDTIASDSPPQDDQYSTGSNANETKWISGLCLVRVEKPYKPLSKKCVVCHGDVDISAKNDVLCPSCLQKEPKLLQMPISETPSPFITLRKYISGTVETGAQLKCDKCDFVCDPLSKVFYAHHGTHYAKPKPKEASSRPPKESRPQPEHLECDKCHKKFAGKLTLIRHLRKHQKKIYSCPSCMSTFRTLAQLKTHKKRHMRVAFNSTYIFCDVCNKYFKSKKGFAYHQQKICVRFKCYICDITFPDESAMLEHSNTNHNRVPKVLGKPTPTEQTPVVTKTWATIAPIKAEQAQNTAQMEMQRKEPAAKGQCTICGKVVTLAVLPRHMILHTNEQPFTCDLCGKSFKRKSSLQDHIMIEMGMKNYVCDICGVKFLKQGYLNKHMNYHKMSNGEFQGFTCEVCGKRFSEKWRLGVHQRAVHKGGRFASCKCDICGKLFAERYMVRVHKHQEHNGDEYREYQCDICERKFLEQWMLKSHLRSTHRDGARKLYCELCGRSDHLPQDCSHRHALQKVPCMLCGDSFSSNIALRDHVISAHDTVVGERLPVKEELLETTAPASKLKENVLYVCAGCGKHFVSKQHLRTHELQENCFRPERYDCSQCDRSFTSKSSLSNHVMQHKKESAGLPFRCEFCAKEFIAEESLQLHLNLEKVCLLCDGVYPCNDLLKSHVFSEHNEDDDDAQMSEDDPKSESSRGECADKVTKPFQCKLCGKKFIRKQAMKNHLFAEMNLRRYVCEFCDKSYNYFSHLKEHLVSQHGEKEFLCGYCGKDFPTKKRFRDHVTLHSDEKAFACECGQSFKLPRYLNKHKKNSYNDDEDVKPSGLDCAAKLSPAPAKRTACVVCRVRYVDDSEFCDDCTDYKPIEIWLQSPPHPSAQRGLENYDRFMVVHENGIKYMKCDQCSFICRPLVDVFSKHYGLHLTSGAVDGEQSAMHTADNLDAAILVKCTKCDASFPDDAKLSAHYEIHAMRKLACKVCNRTFKTKIKLQIHKRKHSTKVTTSTIKCGMCDKEFKTKSGYNHHRANVCVEYRCDLCNQIFLVKALLNAHLKKEHDVDVQEEASAAKKARQSCVCSVCGKRINESAMTRHMQLHSDEKPYQCDMCGKQFRIKWSLREHIMIEIGMKDYVCEVCGKKFVIQAYLNKHMRMHLMCDGKFEGFQCEMCGKKFAEEWRVKEHQRNTHRAEKAHQYACDLCDRKFERKWLVRSHKRAAHDEFLEEYQCEHCAKKFTEKWMIKLHLQTLHSAQPTSRSAPTAASVTQSGDGSASSHVAQKLLEYNKMIAGVEGKGTRASSTTAPKKFECELCGKTFVTKQGMKNHVYAELNMRKYVCEICGKRYNWWMGLKEHSIMTHGTKEFVCRLCSKEFPTKKRFKDHMTVHSEDRPYNCECGNAFKLKRYLKKHQKRCCSLTVARKSQVH</sequence>
<feature type="compositionally biased region" description="Basic and acidic residues" evidence="10">
    <location>
        <begin position="466"/>
        <end position="479"/>
    </location>
</feature>
<feature type="domain" description="C2H2-type" evidence="11">
    <location>
        <begin position="492"/>
        <end position="519"/>
    </location>
</feature>
<dbReference type="GO" id="GO:0005694">
    <property type="term" value="C:chromosome"/>
    <property type="evidence" value="ECO:0007669"/>
    <property type="project" value="UniProtKB-ARBA"/>
</dbReference>
<dbReference type="GO" id="GO:0045893">
    <property type="term" value="P:positive regulation of DNA-templated transcription"/>
    <property type="evidence" value="ECO:0007669"/>
    <property type="project" value="UniProtKB-ARBA"/>
</dbReference>
<feature type="domain" description="C2H2-type" evidence="11">
    <location>
        <begin position="1984"/>
        <end position="2012"/>
    </location>
</feature>
<evidence type="ECO:0000256" key="9">
    <source>
        <dbReference type="PROSITE-ProRule" id="PRU01263"/>
    </source>
</evidence>
<organism evidence="13 14">
    <name type="scientific">Parthenolecanium corni</name>
    <dbReference type="NCBI Taxonomy" id="536013"/>
    <lineage>
        <taxon>Eukaryota</taxon>
        <taxon>Metazoa</taxon>
        <taxon>Ecdysozoa</taxon>
        <taxon>Arthropoda</taxon>
        <taxon>Hexapoda</taxon>
        <taxon>Insecta</taxon>
        <taxon>Pterygota</taxon>
        <taxon>Neoptera</taxon>
        <taxon>Paraneoptera</taxon>
        <taxon>Hemiptera</taxon>
        <taxon>Sternorrhyncha</taxon>
        <taxon>Coccoidea</taxon>
        <taxon>Coccidae</taxon>
        <taxon>Parthenolecanium</taxon>
    </lineage>
</organism>
<feature type="binding site" evidence="9">
    <location>
        <position position="57"/>
    </location>
    <ligand>
        <name>Zn(2+)</name>
        <dbReference type="ChEBI" id="CHEBI:29105"/>
    </ligand>
</feature>
<feature type="domain" description="C2H2-type" evidence="11">
    <location>
        <begin position="1258"/>
        <end position="1285"/>
    </location>
</feature>
<proteinExistence type="predicted"/>
<feature type="domain" description="C2H2-type" evidence="11">
    <location>
        <begin position="293"/>
        <end position="311"/>
    </location>
</feature>
<feature type="domain" description="C2H2-type" evidence="11">
    <location>
        <begin position="1815"/>
        <end position="1843"/>
    </location>
</feature>
<dbReference type="GO" id="GO:0005634">
    <property type="term" value="C:nucleus"/>
    <property type="evidence" value="ECO:0007669"/>
    <property type="project" value="UniProtKB-SubCell"/>
</dbReference>
<evidence type="ECO:0000313" key="13">
    <source>
        <dbReference type="EMBL" id="KAK7604863.1"/>
    </source>
</evidence>
<evidence type="ECO:0000256" key="8">
    <source>
        <dbReference type="PROSITE-ProRule" id="PRU00042"/>
    </source>
</evidence>
<feature type="domain" description="C2H2-type" evidence="11">
    <location>
        <begin position="2012"/>
        <end position="2039"/>
    </location>
</feature>
<feature type="domain" description="C2H2-type" evidence="11">
    <location>
        <begin position="1603"/>
        <end position="1630"/>
    </location>
</feature>
<protein>
    <recommendedName>
        <fullName evidence="15">Zinc finger protein Xfin</fullName>
    </recommendedName>
</protein>
<dbReference type="PROSITE" id="PS51915">
    <property type="entry name" value="ZAD"/>
    <property type="match status" value="1"/>
</dbReference>
<reference evidence="13 14" key="1">
    <citation type="submission" date="2024-03" db="EMBL/GenBank/DDBJ databases">
        <title>Adaptation during the transition from Ophiocordyceps entomopathogen to insect associate is accompanied by gene loss and intensified selection.</title>
        <authorList>
            <person name="Ward C.M."/>
            <person name="Onetto C.A."/>
            <person name="Borneman A.R."/>
        </authorList>
    </citation>
    <scope>NUCLEOTIDE SEQUENCE [LARGE SCALE GENOMIC DNA]</scope>
    <source>
        <strain evidence="13">AWRI1</strain>
        <tissue evidence="13">Single Adult Female</tissue>
    </source>
</reference>
<keyword evidence="4 8" id="KW-0863">Zinc-finger</keyword>
<dbReference type="InterPro" id="IPR013087">
    <property type="entry name" value="Znf_C2H2_type"/>
</dbReference>
<feature type="domain" description="C2H2-type" evidence="11">
    <location>
        <begin position="1687"/>
        <end position="1715"/>
    </location>
</feature>
<feature type="domain" description="C2H2-type" evidence="11">
    <location>
        <begin position="349"/>
        <end position="377"/>
    </location>
</feature>
<evidence type="ECO:0008006" key="15">
    <source>
        <dbReference type="Google" id="ProtNLM"/>
    </source>
</evidence>
<keyword evidence="6" id="KW-0238">DNA-binding</keyword>
<feature type="compositionally biased region" description="Basic and acidic residues" evidence="10">
    <location>
        <begin position="794"/>
        <end position="812"/>
    </location>
</feature>
<evidence type="ECO:0000256" key="10">
    <source>
        <dbReference type="SAM" id="MobiDB-lite"/>
    </source>
</evidence>
<comment type="subcellular location">
    <subcellularLocation>
        <location evidence="1">Nucleus</location>
    </subcellularLocation>
</comment>
<dbReference type="InterPro" id="IPR012934">
    <property type="entry name" value="Znf_AD"/>
</dbReference>
<feature type="domain" description="C2H2-type" evidence="11">
    <location>
        <begin position="1846"/>
        <end position="1869"/>
    </location>
</feature>
<keyword evidence="5 9" id="KW-0862">Zinc</keyword>
<feature type="domain" description="C2H2-type" evidence="11">
    <location>
        <begin position="840"/>
        <end position="862"/>
    </location>
</feature>
<feature type="domain" description="C2H2-type" evidence="11">
    <location>
        <begin position="629"/>
        <end position="656"/>
    </location>
</feature>
<evidence type="ECO:0000256" key="7">
    <source>
        <dbReference type="ARBA" id="ARBA00023242"/>
    </source>
</evidence>
<dbReference type="PROSITE" id="PS00028">
    <property type="entry name" value="ZINC_FINGER_C2H2_1"/>
    <property type="match status" value="26"/>
</dbReference>
<dbReference type="PANTHER" id="PTHR24379">
    <property type="entry name" value="KRAB AND ZINC FINGER DOMAIN-CONTAINING"/>
    <property type="match status" value="1"/>
</dbReference>
<feature type="domain" description="C2H2-type" evidence="11">
    <location>
        <begin position="1783"/>
        <end position="1805"/>
    </location>
</feature>
<feature type="domain" description="C2H2-type" evidence="11">
    <location>
        <begin position="1059"/>
        <end position="1087"/>
    </location>
</feature>
<feature type="domain" description="C2H2-type" evidence="11">
    <location>
        <begin position="1755"/>
        <end position="1782"/>
    </location>
</feature>
<dbReference type="SUPFAM" id="SSF57667">
    <property type="entry name" value="beta-beta-alpha zinc fingers"/>
    <property type="match status" value="17"/>
</dbReference>
<dbReference type="FunFam" id="3.30.160.60:FF:000100">
    <property type="entry name" value="Zinc finger 45-like"/>
    <property type="match status" value="1"/>
</dbReference>
<evidence type="ECO:0000256" key="2">
    <source>
        <dbReference type="ARBA" id="ARBA00022723"/>
    </source>
</evidence>
<feature type="domain" description="C2H2-type" evidence="11">
    <location>
        <begin position="1876"/>
        <end position="1904"/>
    </location>
</feature>
<evidence type="ECO:0000256" key="6">
    <source>
        <dbReference type="ARBA" id="ARBA00023125"/>
    </source>
</evidence>
<evidence type="ECO:0000256" key="5">
    <source>
        <dbReference type="ARBA" id="ARBA00022833"/>
    </source>
</evidence>
<feature type="domain" description="C2H2-type" evidence="11">
    <location>
        <begin position="378"/>
        <end position="405"/>
    </location>
</feature>
<feature type="domain" description="C2H2-type" evidence="11">
    <location>
        <begin position="1027"/>
        <end position="1054"/>
    </location>
</feature>
<feature type="binding site" evidence="9">
    <location>
        <position position="54"/>
    </location>
    <ligand>
        <name>Zn(2+)</name>
        <dbReference type="ChEBI" id="CHEBI:29105"/>
    </ligand>
</feature>
<dbReference type="InterPro" id="IPR036236">
    <property type="entry name" value="Znf_C2H2_sf"/>
</dbReference>
<feature type="binding site" evidence="9">
    <location>
        <position position="104"/>
    </location>
    <ligand>
        <name>Zn(2+)</name>
        <dbReference type="ChEBI" id="CHEBI:29105"/>
    </ligand>
</feature>
<dbReference type="GO" id="GO:0008270">
    <property type="term" value="F:zinc ion binding"/>
    <property type="evidence" value="ECO:0007669"/>
    <property type="project" value="UniProtKB-UniRule"/>
</dbReference>
<feature type="compositionally biased region" description="Acidic residues" evidence="10">
    <location>
        <begin position="1337"/>
        <end position="1346"/>
    </location>
</feature>
<feature type="domain" description="C2H2-type" evidence="11">
    <location>
        <begin position="545"/>
        <end position="572"/>
    </location>
</feature>
<evidence type="ECO:0000313" key="14">
    <source>
        <dbReference type="Proteomes" id="UP001367676"/>
    </source>
</evidence>
<feature type="region of interest" description="Disordered" evidence="10">
    <location>
        <begin position="661"/>
        <end position="683"/>
    </location>
</feature>
<dbReference type="Pfam" id="PF00096">
    <property type="entry name" value="zf-C2H2"/>
    <property type="match status" value="9"/>
</dbReference>
<feature type="domain" description="C2H2-type" evidence="11">
    <location>
        <begin position="1228"/>
        <end position="1255"/>
    </location>
</feature>
<keyword evidence="2 9" id="KW-0479">Metal-binding</keyword>
<keyword evidence="14" id="KW-1185">Reference proteome</keyword>
<feature type="domain" description="C2H2-type" evidence="11">
    <location>
        <begin position="1090"/>
        <end position="1118"/>
    </location>
</feature>
<feature type="domain" description="C2H2-type" evidence="11">
    <location>
        <begin position="1630"/>
        <end position="1657"/>
    </location>
</feature>
<feature type="region of interest" description="Disordered" evidence="10">
    <location>
        <begin position="1902"/>
        <end position="1921"/>
    </location>
</feature>
<feature type="domain" description="C2H2-type" evidence="11">
    <location>
        <begin position="601"/>
        <end position="628"/>
    </location>
</feature>
<name>A0AAN9Y973_9HEMI</name>
<dbReference type="FunFam" id="3.30.160.60:FF:000145">
    <property type="entry name" value="Zinc finger protein 574"/>
    <property type="match status" value="1"/>
</dbReference>
<evidence type="ECO:0000259" key="11">
    <source>
        <dbReference type="PROSITE" id="PS50157"/>
    </source>
</evidence>
<dbReference type="EMBL" id="JBBCAQ010000003">
    <property type="protein sequence ID" value="KAK7604863.1"/>
    <property type="molecule type" value="Genomic_DNA"/>
</dbReference>
<comment type="caution">
    <text evidence="13">The sequence shown here is derived from an EMBL/GenBank/DDBJ whole genome shotgun (WGS) entry which is preliminary data.</text>
</comment>
<evidence type="ECO:0000256" key="1">
    <source>
        <dbReference type="ARBA" id="ARBA00004123"/>
    </source>
</evidence>
<dbReference type="Gene3D" id="3.30.160.60">
    <property type="entry name" value="Classic Zinc Finger"/>
    <property type="match status" value="23"/>
</dbReference>
<dbReference type="SMART" id="SM00868">
    <property type="entry name" value="zf-AD"/>
    <property type="match status" value="2"/>
</dbReference>
<feature type="region of interest" description="Disordered" evidence="10">
    <location>
        <begin position="790"/>
        <end position="812"/>
    </location>
</feature>
<feature type="compositionally biased region" description="Basic and acidic residues" evidence="10">
    <location>
        <begin position="1347"/>
        <end position="1358"/>
    </location>
</feature>
<dbReference type="PROSITE" id="PS50157">
    <property type="entry name" value="ZINC_FINGER_C2H2_2"/>
    <property type="match status" value="31"/>
</dbReference>
<feature type="compositionally biased region" description="Polar residues" evidence="10">
    <location>
        <begin position="669"/>
        <end position="683"/>
    </location>
</feature>
<dbReference type="SUPFAM" id="SSF57716">
    <property type="entry name" value="Glucocorticoid receptor-like (DNA-binding domain)"/>
    <property type="match status" value="1"/>
</dbReference>
<evidence type="ECO:0000256" key="4">
    <source>
        <dbReference type="ARBA" id="ARBA00022771"/>
    </source>
</evidence>
<evidence type="ECO:0000259" key="12">
    <source>
        <dbReference type="PROSITE" id="PS51915"/>
    </source>
</evidence>
<dbReference type="FunFam" id="3.30.160.60:FF:001004">
    <property type="entry name" value="Zinc finger protein 426"/>
    <property type="match status" value="1"/>
</dbReference>
<dbReference type="Proteomes" id="UP001367676">
    <property type="component" value="Unassembled WGS sequence"/>
</dbReference>
<accession>A0AAN9Y973</accession>
<evidence type="ECO:0000256" key="3">
    <source>
        <dbReference type="ARBA" id="ARBA00022737"/>
    </source>
</evidence>
<dbReference type="PANTHER" id="PTHR24379:SF121">
    <property type="entry name" value="C2H2-TYPE DOMAIN-CONTAINING PROTEIN"/>
    <property type="match status" value="1"/>
</dbReference>
<dbReference type="Pfam" id="PF07776">
    <property type="entry name" value="zf-AD"/>
    <property type="match status" value="1"/>
</dbReference>
<feature type="domain" description="ZAD" evidence="12">
    <location>
        <begin position="52"/>
        <end position="128"/>
    </location>
</feature>
<feature type="domain" description="C2H2-type" evidence="11">
    <location>
        <begin position="1121"/>
        <end position="1144"/>
    </location>
</feature>
<dbReference type="Pfam" id="PF12874">
    <property type="entry name" value="zf-met"/>
    <property type="match status" value="3"/>
</dbReference>
<dbReference type="FunFam" id="3.30.160.60:FF:001732">
    <property type="entry name" value="Zgc:162936"/>
    <property type="match status" value="1"/>
</dbReference>
<feature type="domain" description="C2H2-type" evidence="11">
    <location>
        <begin position="1366"/>
        <end position="1393"/>
    </location>
</feature>
<feature type="domain" description="C2H2-type" evidence="11">
    <location>
        <begin position="999"/>
        <end position="1026"/>
    </location>
</feature>
<keyword evidence="7" id="KW-0539">Nucleus</keyword>
<feature type="region of interest" description="Disordered" evidence="10">
    <location>
        <begin position="457"/>
        <end position="479"/>
    </location>
</feature>
<feature type="binding site" evidence="9">
    <location>
        <position position="101"/>
    </location>
    <ligand>
        <name>Zn(2+)</name>
        <dbReference type="ChEBI" id="CHEBI:29105"/>
    </ligand>
</feature>
<dbReference type="Gene3D" id="3.40.1800.20">
    <property type="match status" value="1"/>
</dbReference>